<evidence type="ECO:0000256" key="2">
    <source>
        <dbReference type="ARBA" id="ARBA00023027"/>
    </source>
</evidence>
<dbReference type="InterPro" id="IPR013118">
    <property type="entry name" value="Mannitol_DH_C"/>
</dbReference>
<feature type="domain" description="Mannitol dehydrogenase N-terminal" evidence="4">
    <location>
        <begin position="27"/>
        <end position="262"/>
    </location>
</feature>
<sequence>MKRLNRDVLNEGEQRKLAETESSPVTVLQIGEGNFLRGFFDWMIQTCREQGLFRGGIAVTQPRPSGKPKIEALAAQDGLYTLVIRGLENGEAVERKELISVFSEAFDPYSDWTKLMELMTSPELRFVVSNTTEAGISYQPTELTGEAIVSFPGKVAYLLYQRFLKFEGAADKGLVFLPCELLDRNGDALRDVVLRYASDWGFPEEFRQWVIRRNRFLNSLVDRIVTGYPGDEQAEAWFSEWGYRDPMLTTAEPYHLWAIEAEPELDEVLPLRRAGLNVHWTTDLKPFSQRKVRILNGAHTWMAPLGLLHGVEHVRELLEHETLGKLVREAVYEDIVPSLPYSRDELQAYADTVFERFGNPYIRHRLADIAMNSLSKFRTRLLPTLASYSEKGEKAPERLALGLAGLLRYYRIRPAGDGSYKGTTLSGASYAVRDDQALLERVAGIWEEARGSAEPLERTVAKLLAQTGIWGADLSEWPGLASAAAGFIAAWDNKEEA</sequence>
<keyword evidence="7" id="KW-1185">Reference proteome</keyword>
<dbReference type="RefSeq" id="WP_185122500.1">
    <property type="nucleotide sequence ID" value="NZ_JACJVQ010000021.1"/>
</dbReference>
<protein>
    <submittedName>
        <fullName evidence="6">Tagaturonate reductase</fullName>
    </submittedName>
</protein>
<dbReference type="Pfam" id="PF01232">
    <property type="entry name" value="Mannitol_dh"/>
    <property type="match status" value="1"/>
</dbReference>
<evidence type="ECO:0000313" key="6">
    <source>
        <dbReference type="EMBL" id="MBB6637288.1"/>
    </source>
</evidence>
<dbReference type="GO" id="GO:0019592">
    <property type="term" value="P:mannitol catabolic process"/>
    <property type="evidence" value="ECO:0007669"/>
    <property type="project" value="TreeGrafter"/>
</dbReference>
<dbReference type="NCBIfam" id="NF002969">
    <property type="entry name" value="PRK03643.1"/>
    <property type="match status" value="1"/>
</dbReference>
<dbReference type="Gene3D" id="1.10.1040.10">
    <property type="entry name" value="N-(1-d-carboxylethyl)-l-norvaline Dehydrogenase, domain 2"/>
    <property type="match status" value="1"/>
</dbReference>
<dbReference type="GO" id="GO:0005829">
    <property type="term" value="C:cytosol"/>
    <property type="evidence" value="ECO:0007669"/>
    <property type="project" value="TreeGrafter"/>
</dbReference>
<evidence type="ECO:0000256" key="1">
    <source>
        <dbReference type="ARBA" id="ARBA00023002"/>
    </source>
</evidence>
<dbReference type="AlphaFoldDB" id="A0A841T4M1"/>
<dbReference type="InterPro" id="IPR013328">
    <property type="entry name" value="6PGD_dom2"/>
</dbReference>
<dbReference type="Gene3D" id="3.40.50.720">
    <property type="entry name" value="NAD(P)-binding Rossmann-like Domain"/>
    <property type="match status" value="1"/>
</dbReference>
<organism evidence="6 7">
    <name type="scientific">Cohnella thailandensis</name>
    <dbReference type="NCBI Taxonomy" id="557557"/>
    <lineage>
        <taxon>Bacteria</taxon>
        <taxon>Bacillati</taxon>
        <taxon>Bacillota</taxon>
        <taxon>Bacilli</taxon>
        <taxon>Bacillales</taxon>
        <taxon>Paenibacillaceae</taxon>
        <taxon>Cohnella</taxon>
    </lineage>
</organism>
<dbReference type="SUPFAM" id="SSF48179">
    <property type="entry name" value="6-phosphogluconate dehydrogenase C-terminal domain-like"/>
    <property type="match status" value="1"/>
</dbReference>
<dbReference type="InterPro" id="IPR036291">
    <property type="entry name" value="NAD(P)-bd_dom_sf"/>
</dbReference>
<dbReference type="PANTHER" id="PTHR30524:SF0">
    <property type="entry name" value="ALTRONATE OXIDOREDUCTASE-RELATED"/>
    <property type="match status" value="1"/>
</dbReference>
<dbReference type="GO" id="GO:0008926">
    <property type="term" value="F:mannitol-1-phosphate 5-dehydrogenase activity"/>
    <property type="evidence" value="ECO:0007669"/>
    <property type="project" value="UniProtKB-EC"/>
</dbReference>
<comment type="caution">
    <text evidence="6">The sequence shown here is derived from an EMBL/GenBank/DDBJ whole genome shotgun (WGS) entry which is preliminary data.</text>
</comment>
<dbReference type="InterPro" id="IPR013131">
    <property type="entry name" value="Mannitol_DH_N"/>
</dbReference>
<gene>
    <name evidence="6" type="ORF">H7B67_24435</name>
</gene>
<keyword evidence="1" id="KW-0560">Oxidoreductase</keyword>
<dbReference type="PANTHER" id="PTHR30524">
    <property type="entry name" value="MANNITOL-1-PHOSPHATE 5-DEHYDROGENASE"/>
    <property type="match status" value="1"/>
</dbReference>
<keyword evidence="2" id="KW-0520">NAD</keyword>
<dbReference type="SUPFAM" id="SSF51735">
    <property type="entry name" value="NAD(P)-binding Rossmann-fold domains"/>
    <property type="match status" value="1"/>
</dbReference>
<comment type="catalytic activity">
    <reaction evidence="3">
        <text>D-mannitol 1-phosphate + NAD(+) = beta-D-fructose 6-phosphate + NADH + H(+)</text>
        <dbReference type="Rhea" id="RHEA:19661"/>
        <dbReference type="ChEBI" id="CHEBI:15378"/>
        <dbReference type="ChEBI" id="CHEBI:57540"/>
        <dbReference type="ChEBI" id="CHEBI:57634"/>
        <dbReference type="ChEBI" id="CHEBI:57945"/>
        <dbReference type="ChEBI" id="CHEBI:61381"/>
        <dbReference type="EC" id="1.1.1.17"/>
    </reaction>
</comment>
<proteinExistence type="predicted"/>
<feature type="domain" description="Mannitol dehydrogenase C-terminal" evidence="5">
    <location>
        <begin position="283"/>
        <end position="483"/>
    </location>
</feature>
<evidence type="ECO:0000313" key="7">
    <source>
        <dbReference type="Proteomes" id="UP000535838"/>
    </source>
</evidence>
<evidence type="ECO:0000256" key="3">
    <source>
        <dbReference type="ARBA" id="ARBA00048615"/>
    </source>
</evidence>
<name>A0A841T4M1_9BACL</name>
<evidence type="ECO:0000259" key="4">
    <source>
        <dbReference type="Pfam" id="PF01232"/>
    </source>
</evidence>
<evidence type="ECO:0000259" key="5">
    <source>
        <dbReference type="Pfam" id="PF08125"/>
    </source>
</evidence>
<accession>A0A841T4M1</accession>
<dbReference type="EMBL" id="JACJVQ010000021">
    <property type="protein sequence ID" value="MBB6637288.1"/>
    <property type="molecule type" value="Genomic_DNA"/>
</dbReference>
<reference evidence="6 7" key="1">
    <citation type="submission" date="2020-08" db="EMBL/GenBank/DDBJ databases">
        <title>Cohnella phylogeny.</title>
        <authorList>
            <person name="Dunlap C."/>
        </authorList>
    </citation>
    <scope>NUCLEOTIDE SEQUENCE [LARGE SCALE GENOMIC DNA]</scope>
    <source>
        <strain evidence="6 7">DSM 25241</strain>
    </source>
</reference>
<dbReference type="InterPro" id="IPR008927">
    <property type="entry name" value="6-PGluconate_DH-like_C_sf"/>
</dbReference>
<dbReference type="Proteomes" id="UP000535838">
    <property type="component" value="Unassembled WGS sequence"/>
</dbReference>
<dbReference type="Pfam" id="PF08125">
    <property type="entry name" value="Mannitol_dh_C"/>
    <property type="match status" value="1"/>
</dbReference>